<dbReference type="InterPro" id="IPR001421">
    <property type="entry name" value="ATP8_metazoa"/>
</dbReference>
<evidence type="ECO:0000256" key="5">
    <source>
        <dbReference type="ARBA" id="ARBA00022547"/>
    </source>
</evidence>
<feature type="transmembrane region" description="Helical" evidence="13">
    <location>
        <begin position="6"/>
        <end position="31"/>
    </location>
</feature>
<keyword evidence="9 12" id="KW-0406">Ion transport</keyword>
<evidence type="ECO:0000313" key="14">
    <source>
        <dbReference type="EMBL" id="AZL35884.1"/>
    </source>
</evidence>
<comment type="similarity">
    <text evidence="2 12">Belongs to the ATPase protein 8 family.</text>
</comment>
<name>A0A3Q8TK54_9HEMI</name>
<evidence type="ECO:0000256" key="8">
    <source>
        <dbReference type="ARBA" id="ARBA00022989"/>
    </source>
</evidence>
<geneLocation type="mitochondrion" evidence="14"/>
<keyword evidence="5 12" id="KW-0138">CF(0)</keyword>
<evidence type="ECO:0000256" key="7">
    <source>
        <dbReference type="ARBA" id="ARBA00022781"/>
    </source>
</evidence>
<evidence type="ECO:0000256" key="9">
    <source>
        <dbReference type="ARBA" id="ARBA00023065"/>
    </source>
</evidence>
<reference evidence="14" key="1">
    <citation type="submission" date="2017-11" db="EMBL/GenBank/DDBJ databases">
        <title>Comparative analysis of the mitochondrial genomes of Oriental spittlebug trible Cosmoscartini: insights into the relationships among closely related taxa.</title>
        <authorList>
            <person name="Su T."/>
        </authorList>
    </citation>
    <scope>NUCLEOTIDE SEQUENCE</scope>
</reference>
<evidence type="ECO:0000256" key="4">
    <source>
        <dbReference type="ARBA" id="ARBA00022448"/>
    </source>
</evidence>
<comment type="subcellular location">
    <subcellularLocation>
        <location evidence="1 12">Mitochondrion membrane</location>
        <topology evidence="1 12">Single-pass membrane protein</topology>
    </subcellularLocation>
</comment>
<sequence>MPQMAPLWWTTLFLMFNLTFLLLNMMMYFIFNLNNKMKIAKTMKNQMNWKW</sequence>
<protein>
    <recommendedName>
        <fullName evidence="12">ATP synthase complex subunit 8</fullName>
    </recommendedName>
</protein>
<evidence type="ECO:0000256" key="3">
    <source>
        <dbReference type="ARBA" id="ARBA00011291"/>
    </source>
</evidence>
<proteinExistence type="inferred from homology"/>
<accession>A0A3Q8TK54</accession>
<evidence type="ECO:0000256" key="1">
    <source>
        <dbReference type="ARBA" id="ARBA00004304"/>
    </source>
</evidence>
<keyword evidence="4 12" id="KW-0813">Transport</keyword>
<dbReference type="GO" id="GO:0015078">
    <property type="term" value="F:proton transmembrane transporter activity"/>
    <property type="evidence" value="ECO:0007669"/>
    <property type="project" value="InterPro"/>
</dbReference>
<evidence type="ECO:0000256" key="11">
    <source>
        <dbReference type="ARBA" id="ARBA00023136"/>
    </source>
</evidence>
<keyword evidence="7 12" id="KW-0375">Hydrogen ion transport</keyword>
<dbReference type="GO" id="GO:0031966">
    <property type="term" value="C:mitochondrial membrane"/>
    <property type="evidence" value="ECO:0007669"/>
    <property type="project" value="UniProtKB-SubCell"/>
</dbReference>
<dbReference type="GO" id="GO:0015986">
    <property type="term" value="P:proton motive force-driven ATP synthesis"/>
    <property type="evidence" value="ECO:0007669"/>
    <property type="project" value="InterPro"/>
</dbReference>
<keyword evidence="8 13" id="KW-1133">Transmembrane helix</keyword>
<evidence type="ECO:0000256" key="2">
    <source>
        <dbReference type="ARBA" id="ARBA00008892"/>
    </source>
</evidence>
<organism evidence="14">
    <name type="scientific">Okiscarta uchidae</name>
    <dbReference type="NCBI Taxonomy" id="798431"/>
    <lineage>
        <taxon>Eukaryota</taxon>
        <taxon>Metazoa</taxon>
        <taxon>Ecdysozoa</taxon>
        <taxon>Arthropoda</taxon>
        <taxon>Hexapoda</taxon>
        <taxon>Insecta</taxon>
        <taxon>Pterygota</taxon>
        <taxon>Neoptera</taxon>
        <taxon>Paraneoptera</taxon>
        <taxon>Hemiptera</taxon>
        <taxon>Auchenorrhyncha</taxon>
        <taxon>Cercopoidea</taxon>
        <taxon>Cercopidae</taxon>
        <taxon>Cercopinae</taxon>
        <taxon>Okiscarta</taxon>
    </lineage>
</organism>
<evidence type="ECO:0000256" key="12">
    <source>
        <dbReference type="RuleBase" id="RU003661"/>
    </source>
</evidence>
<evidence type="ECO:0000256" key="13">
    <source>
        <dbReference type="SAM" id="Phobius"/>
    </source>
</evidence>
<dbReference type="Pfam" id="PF00895">
    <property type="entry name" value="ATP-synt_8"/>
    <property type="match status" value="1"/>
</dbReference>
<evidence type="ECO:0000256" key="6">
    <source>
        <dbReference type="ARBA" id="ARBA00022692"/>
    </source>
</evidence>
<dbReference type="GO" id="GO:0045259">
    <property type="term" value="C:proton-transporting ATP synthase complex"/>
    <property type="evidence" value="ECO:0007669"/>
    <property type="project" value="UniProtKB-KW"/>
</dbReference>
<gene>
    <name evidence="14" type="primary">ATP8</name>
</gene>
<keyword evidence="10 12" id="KW-0496">Mitochondrion</keyword>
<dbReference type="AlphaFoldDB" id="A0A3Q8TK54"/>
<keyword evidence="6 12" id="KW-0812">Transmembrane</keyword>
<comment type="subunit">
    <text evidence="3">F-type ATPases have 2 components, CF(1) - the catalytic core - and CF(0) - the membrane proton channel.</text>
</comment>
<evidence type="ECO:0000256" key="10">
    <source>
        <dbReference type="ARBA" id="ARBA00023128"/>
    </source>
</evidence>
<keyword evidence="11 13" id="KW-0472">Membrane</keyword>
<dbReference type="EMBL" id="MG488219">
    <property type="protein sequence ID" value="AZL35884.1"/>
    <property type="molecule type" value="Genomic_DNA"/>
</dbReference>